<proteinExistence type="predicted"/>
<comment type="caution">
    <text evidence="1">The sequence shown here is derived from an EMBL/GenBank/DDBJ whole genome shotgun (WGS) entry which is preliminary data.</text>
</comment>
<dbReference type="STRING" id="767452.AVL62_13490"/>
<protein>
    <submittedName>
        <fullName evidence="1">Uncharacterized protein</fullName>
    </submittedName>
</protein>
<accession>A0A0W8IBW8</accession>
<organism evidence="1 2">
    <name type="scientific">Serinicoccus chungangensis</name>
    <dbReference type="NCBI Taxonomy" id="767452"/>
    <lineage>
        <taxon>Bacteria</taxon>
        <taxon>Bacillati</taxon>
        <taxon>Actinomycetota</taxon>
        <taxon>Actinomycetes</taxon>
        <taxon>Micrococcales</taxon>
        <taxon>Ornithinimicrobiaceae</taxon>
        <taxon>Serinicoccus</taxon>
    </lineage>
</organism>
<dbReference type="EMBL" id="LQBL01000005">
    <property type="protein sequence ID" value="KUG57432.1"/>
    <property type="molecule type" value="Genomic_DNA"/>
</dbReference>
<dbReference type="RefSeq" id="WP_058890267.1">
    <property type="nucleotide sequence ID" value="NZ_LQBL01000005.1"/>
</dbReference>
<evidence type="ECO:0000313" key="2">
    <source>
        <dbReference type="Proteomes" id="UP000054837"/>
    </source>
</evidence>
<dbReference type="AlphaFoldDB" id="A0A0W8IBW8"/>
<reference evidence="1 2" key="1">
    <citation type="submission" date="2015-12" db="EMBL/GenBank/DDBJ databases">
        <title>Serinicoccus chungangenesis strain CD08_5 genome sequencing and assembly.</title>
        <authorList>
            <person name="Chander A.M."/>
            <person name="Kaur G."/>
            <person name="Nair G.R."/>
            <person name="Dhawan D.K."/>
            <person name="Kochhar R.K."/>
            <person name="Mayilraj S."/>
            <person name="Bhadada S.K."/>
        </authorList>
    </citation>
    <scope>NUCLEOTIDE SEQUENCE [LARGE SCALE GENOMIC DNA]</scope>
    <source>
        <strain evidence="1 2">CD08_5</strain>
    </source>
</reference>
<dbReference type="Proteomes" id="UP000054837">
    <property type="component" value="Unassembled WGS sequence"/>
</dbReference>
<gene>
    <name evidence="1" type="ORF">AVL62_13490</name>
</gene>
<sequence>MLPLGTDLEADSYVVADLTLGAAGSGSESQEAALLPAGGTMTLLAIRATTQAGLATVTVTPSNGGTDGDDLTVDGVLVVANGGVLEALVAGGPRTVTIENTEATEATVSVLATLD</sequence>
<keyword evidence="2" id="KW-1185">Reference proteome</keyword>
<evidence type="ECO:0000313" key="1">
    <source>
        <dbReference type="EMBL" id="KUG57432.1"/>
    </source>
</evidence>
<name>A0A0W8IBW8_9MICO</name>